<evidence type="ECO:0000313" key="11">
    <source>
        <dbReference type="Proteomes" id="UP000321518"/>
    </source>
</evidence>
<dbReference type="InterPro" id="IPR004843">
    <property type="entry name" value="Calcineurin-like_PHP"/>
</dbReference>
<sequence>MPNALPRLDTSSQVLDTHAQRALLTRSPHSATVSHRNTLYRTASSASPAGDSAFVASSLPPLPLLENRSRPPSPVKAAATKPLPQPLRPHRRRRRQLALLALALVALFLWTRCAPPVIDFLYLARFKLRDHAYNARWTSFLLLLFGLRAPPCSLRKQPLLFVRGERQVAVVWETNACPASHGKQWRARWVKGTGERRLGTAVPGLAPAGRWRDAVVETETVVEETDELGGRVVYTALLGDLDGGEMYQYELVLVNTASSRTSTVIRHSFPWIGGYSSSQPTTLHIACLADNQYNLRIFRRALLRLSSLCSSLSSSTYFHPSFLPRPFARPALAPLEQPHLLLHAGDAVQNPHDLAQWQTDLWDPLTRGGAGVMSGQSVPMVLARGNHDWDPTGQNVYSGGVSGSSLRPDWEEHLRREGLDEGISLADSRRGIYHSFSPHQRMRMLVLDSNLPTEAEQAAQERWLEREVERREWRAASLRVVVVHTAPWIEWWDREAWTNGGESEWSSYVRRRLIPLVARSGASLVLSGHSHAYTRGFLPLTLVPSFASASNSSAVPALARAAALERSWERSTSVRERGVVEDEGVVLVTFGGAGGTLDEDRVEDWGFMSRSISGVHHAGWLAVSFGDTSASKVVDRAMQRRRGTKKAPTVFRPNPPRRCRRTEGVVRDVIEWRSVGLTSFGAFFMFLGVVMLFDGPLIALGNILFVSGLPLIIGLRKTMYFFSRRQKLRGSVAFAAGILLVFLKYPFFGVIIEMFGFLNLFGDFFPVVLSFMRQLPVIGHFLSAPGVRQVTDRICGVRKQSPV</sequence>
<evidence type="ECO:0000256" key="3">
    <source>
        <dbReference type="ARBA" id="ARBA00022989"/>
    </source>
</evidence>
<dbReference type="Proteomes" id="UP000321518">
    <property type="component" value="Unassembled WGS sequence"/>
</dbReference>
<dbReference type="GO" id="GO:0006888">
    <property type="term" value="P:endoplasmic reticulum to Golgi vesicle-mediated transport"/>
    <property type="evidence" value="ECO:0007669"/>
    <property type="project" value="InterPro"/>
</dbReference>
<dbReference type="Gene3D" id="3.60.21.10">
    <property type="match status" value="1"/>
</dbReference>
<dbReference type="EMBL" id="BJWK01000012">
    <property type="protein sequence ID" value="GEM10934.1"/>
    <property type="molecule type" value="Genomic_DNA"/>
</dbReference>
<evidence type="ECO:0000256" key="7">
    <source>
        <dbReference type="SAM" id="MobiDB-lite"/>
    </source>
</evidence>
<proteinExistence type="inferred from homology"/>
<evidence type="ECO:0000256" key="2">
    <source>
        <dbReference type="ARBA" id="ARBA00022692"/>
    </source>
</evidence>
<dbReference type="InterPro" id="IPR029052">
    <property type="entry name" value="Metallo-depent_PP-like"/>
</dbReference>
<dbReference type="OrthoDB" id="45007at2759"/>
<keyword evidence="2 8" id="KW-0812">Transmembrane</keyword>
<feature type="domain" description="Calcineurin-like phosphoesterase" evidence="9">
    <location>
        <begin position="332"/>
        <end position="533"/>
    </location>
</feature>
<evidence type="ECO:0000256" key="4">
    <source>
        <dbReference type="ARBA" id="ARBA00023034"/>
    </source>
</evidence>
<name>A0A511KN42_RHOTO</name>
<feature type="region of interest" description="Disordered" evidence="7">
    <location>
        <begin position="65"/>
        <end position="90"/>
    </location>
</feature>
<evidence type="ECO:0000313" key="10">
    <source>
        <dbReference type="EMBL" id="GEM10934.1"/>
    </source>
</evidence>
<protein>
    <submittedName>
        <fullName evidence="10">Metallo-dependent phosphatase</fullName>
    </submittedName>
</protein>
<dbReference type="SUPFAM" id="SSF56300">
    <property type="entry name" value="Metallo-dependent phosphatases"/>
    <property type="match status" value="1"/>
</dbReference>
<evidence type="ECO:0000256" key="6">
    <source>
        <dbReference type="ARBA" id="ARBA00025799"/>
    </source>
</evidence>
<dbReference type="GO" id="GO:0005829">
    <property type="term" value="C:cytosol"/>
    <property type="evidence" value="ECO:0007669"/>
    <property type="project" value="GOC"/>
</dbReference>
<reference evidence="10 11" key="1">
    <citation type="submission" date="2019-07" db="EMBL/GenBank/DDBJ databases">
        <title>Rhodotorula toruloides NBRC10032 genome sequencing.</title>
        <authorList>
            <person name="Shida Y."/>
            <person name="Takaku H."/>
            <person name="Ogasawara W."/>
            <person name="Mori K."/>
        </authorList>
    </citation>
    <scope>NUCLEOTIDE SEQUENCE [LARGE SCALE GENOMIC DNA]</scope>
    <source>
        <strain evidence="10 11">NBRC10032</strain>
    </source>
</reference>
<keyword evidence="5 8" id="KW-0472">Membrane</keyword>
<dbReference type="GO" id="GO:0030134">
    <property type="term" value="C:COPII-coated ER to Golgi transport vesicle"/>
    <property type="evidence" value="ECO:0007669"/>
    <property type="project" value="TreeGrafter"/>
</dbReference>
<dbReference type="GO" id="GO:0042147">
    <property type="term" value="P:retrograde transport, endosome to Golgi"/>
    <property type="evidence" value="ECO:0007669"/>
    <property type="project" value="InterPro"/>
</dbReference>
<dbReference type="GO" id="GO:0016787">
    <property type="term" value="F:hydrolase activity"/>
    <property type="evidence" value="ECO:0007669"/>
    <property type="project" value="InterPro"/>
</dbReference>
<comment type="caution">
    <text evidence="10">The sequence shown here is derived from an EMBL/GenBank/DDBJ whole genome shotgun (WGS) entry which is preliminary data.</text>
</comment>
<gene>
    <name evidence="10" type="ORF">Rt10032_c12g4951</name>
</gene>
<dbReference type="PANTHER" id="PTHR21493:SF9">
    <property type="entry name" value="GOLGI TRANSPORT PROTEIN 1-RELATED"/>
    <property type="match status" value="1"/>
</dbReference>
<evidence type="ECO:0000256" key="8">
    <source>
        <dbReference type="SAM" id="Phobius"/>
    </source>
</evidence>
<evidence type="ECO:0000256" key="5">
    <source>
        <dbReference type="ARBA" id="ARBA00023136"/>
    </source>
</evidence>
<dbReference type="GO" id="GO:0000137">
    <property type="term" value="C:Golgi cis cisterna"/>
    <property type="evidence" value="ECO:0007669"/>
    <property type="project" value="TreeGrafter"/>
</dbReference>
<evidence type="ECO:0000256" key="1">
    <source>
        <dbReference type="ARBA" id="ARBA00004653"/>
    </source>
</evidence>
<feature type="transmembrane region" description="Helical" evidence="8">
    <location>
        <begin position="728"/>
        <end position="748"/>
    </location>
</feature>
<dbReference type="AlphaFoldDB" id="A0A511KN42"/>
<feature type="transmembrane region" description="Helical" evidence="8">
    <location>
        <begin position="697"/>
        <end position="716"/>
    </location>
</feature>
<comment type="subcellular location">
    <subcellularLocation>
        <location evidence="1">Golgi apparatus membrane</location>
        <topology evidence="1">Multi-pass membrane protein</topology>
    </subcellularLocation>
</comment>
<dbReference type="PANTHER" id="PTHR21493">
    <property type="entry name" value="CGI-141-RELATED/LIPASE CONTAINING PROTEIN"/>
    <property type="match status" value="1"/>
</dbReference>
<feature type="transmembrane region" description="Helical" evidence="8">
    <location>
        <begin position="97"/>
        <end position="117"/>
    </location>
</feature>
<keyword evidence="3 8" id="KW-1133">Transmembrane helix</keyword>
<dbReference type="Pfam" id="PF00149">
    <property type="entry name" value="Metallophos"/>
    <property type="match status" value="1"/>
</dbReference>
<dbReference type="Pfam" id="PF04178">
    <property type="entry name" value="Got1"/>
    <property type="match status" value="1"/>
</dbReference>
<dbReference type="GO" id="GO:0005783">
    <property type="term" value="C:endoplasmic reticulum"/>
    <property type="evidence" value="ECO:0007669"/>
    <property type="project" value="TreeGrafter"/>
</dbReference>
<organism evidence="10 11">
    <name type="scientific">Rhodotorula toruloides</name>
    <name type="common">Yeast</name>
    <name type="synonym">Rhodosporidium toruloides</name>
    <dbReference type="NCBI Taxonomy" id="5286"/>
    <lineage>
        <taxon>Eukaryota</taxon>
        <taxon>Fungi</taxon>
        <taxon>Dikarya</taxon>
        <taxon>Basidiomycota</taxon>
        <taxon>Pucciniomycotina</taxon>
        <taxon>Microbotryomycetes</taxon>
        <taxon>Sporidiobolales</taxon>
        <taxon>Sporidiobolaceae</taxon>
        <taxon>Rhodotorula</taxon>
    </lineage>
</organism>
<dbReference type="InterPro" id="IPR007305">
    <property type="entry name" value="Vesicle_transpt_Got1/SFT2"/>
</dbReference>
<evidence type="ECO:0000259" key="9">
    <source>
        <dbReference type="Pfam" id="PF00149"/>
    </source>
</evidence>
<accession>A0A511KN42</accession>
<dbReference type="InterPro" id="IPR045176">
    <property type="entry name" value="Got1"/>
</dbReference>
<comment type="similarity">
    <text evidence="6">Belongs to the GOT1 family.</text>
</comment>
<dbReference type="GO" id="GO:0000139">
    <property type="term" value="C:Golgi membrane"/>
    <property type="evidence" value="ECO:0007669"/>
    <property type="project" value="UniProtKB-SubCell"/>
</dbReference>
<keyword evidence="4" id="KW-0333">Golgi apparatus</keyword>